<reference evidence="2" key="1">
    <citation type="submission" date="2025-08" db="UniProtKB">
        <authorList>
            <consortium name="RefSeq"/>
        </authorList>
    </citation>
    <scope>IDENTIFICATION</scope>
    <source>
        <tissue evidence="2">Muscle</tissue>
    </source>
</reference>
<dbReference type="InterPro" id="IPR001806">
    <property type="entry name" value="Small_GTPase"/>
</dbReference>
<dbReference type="Pfam" id="PF00071">
    <property type="entry name" value="Ras"/>
    <property type="match status" value="1"/>
</dbReference>
<dbReference type="GeneID" id="106466823"/>
<dbReference type="PRINTS" id="PR00449">
    <property type="entry name" value="RASTRNSFRMNG"/>
</dbReference>
<protein>
    <submittedName>
        <fullName evidence="2">Ras-related protein Rab-4B-like</fullName>
    </submittedName>
</protein>
<dbReference type="PANTHER" id="PTHR47979">
    <property type="entry name" value="DRAB11-RELATED"/>
    <property type="match status" value="1"/>
</dbReference>
<accession>A0ABM1T608</accession>
<dbReference type="InterPro" id="IPR050209">
    <property type="entry name" value="Rab_GTPases_membrane_traffic"/>
</dbReference>
<proteinExistence type="predicted"/>
<sequence>MGEESRGCNEVYKTSVEEKVASACEQWPKRMSGYYIKLLCIICASRETYNALTNWLTDARTLASPNIAILLVGNKKDLEGDREVTFLEASRFAQENELMFLETSALTGENVEEAFLKCGKSILAKIETGELDPERIGSGIQYGDTALRRLNRQHQHQRRPDCSC</sequence>
<keyword evidence="1" id="KW-1185">Reference proteome</keyword>
<dbReference type="RefSeq" id="XP_022251314.1">
    <property type="nucleotide sequence ID" value="XM_022395606.1"/>
</dbReference>
<dbReference type="SMART" id="SM00175">
    <property type="entry name" value="RAB"/>
    <property type="match status" value="1"/>
</dbReference>
<evidence type="ECO:0000313" key="2">
    <source>
        <dbReference type="RefSeq" id="XP_022251314.1"/>
    </source>
</evidence>
<organism evidence="1 2">
    <name type="scientific">Limulus polyphemus</name>
    <name type="common">Atlantic horseshoe crab</name>
    <dbReference type="NCBI Taxonomy" id="6850"/>
    <lineage>
        <taxon>Eukaryota</taxon>
        <taxon>Metazoa</taxon>
        <taxon>Ecdysozoa</taxon>
        <taxon>Arthropoda</taxon>
        <taxon>Chelicerata</taxon>
        <taxon>Merostomata</taxon>
        <taxon>Xiphosura</taxon>
        <taxon>Limulidae</taxon>
        <taxon>Limulus</taxon>
    </lineage>
</organism>
<evidence type="ECO:0000313" key="1">
    <source>
        <dbReference type="Proteomes" id="UP000694941"/>
    </source>
</evidence>
<dbReference type="PROSITE" id="PS51419">
    <property type="entry name" value="RAB"/>
    <property type="match status" value="1"/>
</dbReference>
<dbReference type="SUPFAM" id="SSF52540">
    <property type="entry name" value="P-loop containing nucleoside triphosphate hydrolases"/>
    <property type="match status" value="1"/>
</dbReference>
<dbReference type="SMART" id="SM00173">
    <property type="entry name" value="RAS"/>
    <property type="match status" value="1"/>
</dbReference>
<gene>
    <name evidence="2" type="primary">LOC106466823</name>
</gene>
<dbReference type="InterPro" id="IPR027417">
    <property type="entry name" value="P-loop_NTPase"/>
</dbReference>
<dbReference type="Gene3D" id="3.40.50.300">
    <property type="entry name" value="P-loop containing nucleotide triphosphate hydrolases"/>
    <property type="match status" value="1"/>
</dbReference>
<name>A0ABM1T608_LIMPO</name>
<dbReference type="Proteomes" id="UP000694941">
    <property type="component" value="Unplaced"/>
</dbReference>